<evidence type="ECO:0000313" key="1">
    <source>
        <dbReference type="EMBL" id="RJG16628.1"/>
    </source>
</evidence>
<gene>
    <name evidence="1" type="ORF">D3872_10970</name>
</gene>
<dbReference type="GO" id="GO:0043683">
    <property type="term" value="P:type IV pilus assembly"/>
    <property type="evidence" value="ECO:0007669"/>
    <property type="project" value="InterPro"/>
</dbReference>
<organism evidence="1 2">
    <name type="scientific">Massilia cavernae</name>
    <dbReference type="NCBI Taxonomy" id="2320864"/>
    <lineage>
        <taxon>Bacteria</taxon>
        <taxon>Pseudomonadati</taxon>
        <taxon>Pseudomonadota</taxon>
        <taxon>Betaproteobacteria</taxon>
        <taxon>Burkholderiales</taxon>
        <taxon>Oxalobacteraceae</taxon>
        <taxon>Telluria group</taxon>
        <taxon>Massilia</taxon>
    </lineage>
</organism>
<feature type="non-terminal residue" evidence="1">
    <location>
        <position position="1"/>
    </location>
</feature>
<evidence type="ECO:0000313" key="2">
    <source>
        <dbReference type="Proteomes" id="UP000284006"/>
    </source>
</evidence>
<dbReference type="Proteomes" id="UP000284006">
    <property type="component" value="Unassembled WGS sequence"/>
</dbReference>
<reference evidence="1 2" key="1">
    <citation type="submission" date="2018-09" db="EMBL/GenBank/DDBJ databases">
        <authorList>
            <person name="Zhu H."/>
        </authorList>
    </citation>
    <scope>NUCLEOTIDE SEQUENCE [LARGE SCALE GENOMIC DNA]</scope>
    <source>
        <strain evidence="1 2">K1S02-61</strain>
    </source>
</reference>
<protein>
    <submittedName>
        <fullName evidence="1">Pilus assembly protein PilW</fullName>
    </submittedName>
</protein>
<dbReference type="AlphaFoldDB" id="A0A418XVC1"/>
<dbReference type="Pfam" id="PF16074">
    <property type="entry name" value="PilW"/>
    <property type="match status" value="1"/>
</dbReference>
<dbReference type="EMBL" id="QYUP01000107">
    <property type="protein sequence ID" value="RJG16628.1"/>
    <property type="molecule type" value="Genomic_DNA"/>
</dbReference>
<comment type="caution">
    <text evidence="1">The sequence shown here is derived from an EMBL/GenBank/DDBJ whole genome shotgun (WGS) entry which is preliminary data.</text>
</comment>
<accession>A0A418XVC1</accession>
<dbReference type="RefSeq" id="WP_220476930.1">
    <property type="nucleotide sequence ID" value="NZ_QYUP01000107.1"/>
</dbReference>
<sequence>AGANEAERELDLRTRTHWKRVASIKVGLVLHGGRRVRADARPVVYDLFGPAYGDALGSVDFGTRISEADMPGNLRERERRMFSSTIMLRNPPR</sequence>
<keyword evidence="2" id="KW-1185">Reference proteome</keyword>
<proteinExistence type="predicted"/>
<name>A0A418XVC1_9BURK</name>
<dbReference type="InterPro" id="IPR032092">
    <property type="entry name" value="PilW"/>
</dbReference>